<dbReference type="Proteomes" id="UP000193108">
    <property type="component" value="Unassembled WGS sequence"/>
</dbReference>
<evidence type="ECO:0008006" key="4">
    <source>
        <dbReference type="Google" id="ProtNLM"/>
    </source>
</evidence>
<organism evidence="2 3">
    <name type="scientific">Mycolicibacter nonchromogenicus</name>
    <name type="common">Mycobacterium nonchromogenicum</name>
    <dbReference type="NCBI Taxonomy" id="1782"/>
    <lineage>
        <taxon>Bacteria</taxon>
        <taxon>Bacillati</taxon>
        <taxon>Actinomycetota</taxon>
        <taxon>Actinomycetes</taxon>
        <taxon>Mycobacteriales</taxon>
        <taxon>Mycobacteriaceae</taxon>
        <taxon>Mycolicibacter</taxon>
    </lineage>
</organism>
<dbReference type="EMBL" id="LQPI01000073">
    <property type="protein sequence ID" value="ORW16424.1"/>
    <property type="molecule type" value="Genomic_DNA"/>
</dbReference>
<feature type="transmembrane region" description="Helical" evidence="1">
    <location>
        <begin position="49"/>
        <end position="65"/>
    </location>
</feature>
<comment type="caution">
    <text evidence="2">The sequence shown here is derived from an EMBL/GenBank/DDBJ whole genome shotgun (WGS) entry which is preliminary data.</text>
</comment>
<evidence type="ECO:0000313" key="3">
    <source>
        <dbReference type="Proteomes" id="UP000193108"/>
    </source>
</evidence>
<evidence type="ECO:0000313" key="2">
    <source>
        <dbReference type="EMBL" id="ORW16424.1"/>
    </source>
</evidence>
<protein>
    <recommendedName>
        <fullName evidence="4">DoxX family protein</fullName>
    </recommendedName>
</protein>
<evidence type="ECO:0000256" key="1">
    <source>
        <dbReference type="SAM" id="Phobius"/>
    </source>
</evidence>
<accession>A0A1X1YZF6</accession>
<name>A0A1X1YZF6_MYCNO</name>
<proteinExistence type="predicted"/>
<gene>
    <name evidence="2" type="ORF">AWC18_18790</name>
</gene>
<sequence length="97" mass="10843">MTHTGKRVLQLGPSHGVAGIIVGVAHFVVPSRFDSFNRLGFPDRARTFTYINGGIETMLGILAMIPRTRRHARVLGLCYITYLTICIAITQFRLRRG</sequence>
<reference evidence="2 3" key="1">
    <citation type="submission" date="2016-01" db="EMBL/GenBank/DDBJ databases">
        <title>The new phylogeny of the genus Mycobacterium.</title>
        <authorList>
            <person name="Tarcisio F."/>
            <person name="Conor M."/>
            <person name="Antonella G."/>
            <person name="Elisabetta G."/>
            <person name="Giulia F.S."/>
            <person name="Sara T."/>
            <person name="Anna F."/>
            <person name="Clotilde B."/>
            <person name="Roberto B."/>
            <person name="Veronica D.S."/>
            <person name="Fabio R."/>
            <person name="Monica P."/>
            <person name="Olivier J."/>
            <person name="Enrico T."/>
            <person name="Nicola S."/>
        </authorList>
    </citation>
    <scope>NUCLEOTIDE SEQUENCE [LARGE SCALE GENOMIC DNA]</scope>
    <source>
        <strain evidence="2 3">DSM 44164</strain>
    </source>
</reference>
<keyword evidence="3" id="KW-1185">Reference proteome</keyword>
<feature type="transmembrane region" description="Helical" evidence="1">
    <location>
        <begin position="12"/>
        <end position="29"/>
    </location>
</feature>
<keyword evidence="1" id="KW-0472">Membrane</keyword>
<feature type="transmembrane region" description="Helical" evidence="1">
    <location>
        <begin position="74"/>
        <end position="94"/>
    </location>
</feature>
<keyword evidence="1" id="KW-1133">Transmembrane helix</keyword>
<dbReference type="AlphaFoldDB" id="A0A1X1YZF6"/>
<keyword evidence="1" id="KW-0812">Transmembrane</keyword>